<evidence type="ECO:0000313" key="3">
    <source>
        <dbReference type="Proteomes" id="UP000219167"/>
    </source>
</evidence>
<evidence type="ECO:0000259" key="1">
    <source>
        <dbReference type="Pfam" id="PF12894"/>
    </source>
</evidence>
<dbReference type="Gene3D" id="2.130.10.10">
    <property type="entry name" value="YVTN repeat-like/Quinoprotein amine dehydrogenase"/>
    <property type="match status" value="2"/>
</dbReference>
<dbReference type="AlphaFoldDB" id="A0A285U8H7"/>
<evidence type="ECO:0000313" key="2">
    <source>
        <dbReference type="EMBL" id="SOC36856.1"/>
    </source>
</evidence>
<dbReference type="InterPro" id="IPR011047">
    <property type="entry name" value="Quinoprotein_ADH-like_sf"/>
</dbReference>
<reference evidence="2 3" key="1">
    <citation type="submission" date="2017-08" db="EMBL/GenBank/DDBJ databases">
        <authorList>
            <person name="de Groot N.N."/>
        </authorList>
    </citation>
    <scope>NUCLEOTIDE SEQUENCE [LARGE SCALE GENOMIC DNA]</scope>
    <source>
        <strain evidence="2 3">JC85</strain>
    </source>
</reference>
<dbReference type="InterPro" id="IPR015943">
    <property type="entry name" value="WD40/YVTN_repeat-like_dom_sf"/>
</dbReference>
<dbReference type="InterPro" id="IPR001680">
    <property type="entry name" value="WD40_rpt"/>
</dbReference>
<keyword evidence="3" id="KW-1185">Reference proteome</keyword>
<dbReference type="EMBL" id="OBQD01000003">
    <property type="protein sequence ID" value="SOC36856.1"/>
    <property type="molecule type" value="Genomic_DNA"/>
</dbReference>
<dbReference type="Proteomes" id="UP000219167">
    <property type="component" value="Unassembled WGS sequence"/>
</dbReference>
<sequence length="329" mass="34375">MPTVAPLDLDGHVVATAFLGDVPFFATAIGAIHRLDHGHKVTEANDGLLACVRAEASDTLVTGGEDGKVFSIAADGTATLLAEVPRKWISVVAAGPQGAVAFAEGRTTRVRLADGTVKEFAESRTVEGVAFAPKGLRIAVARYNGATLHWVATAGQPVDLEWKGAHTGVTFSPDGRFLVTSMQENALHGWKLDTKPGADTRHMRMTGYPAKVKSMSWSAKGKWLASSGAPAAIVWPFASKDGPMGKAPLELGTRGDVMVTAVACHPVEEVVAIGYSDGMVMAARFSDSREVLLRRPGKGAVSSLAWSKNGKLLAFASEAGDCGVVDIAG</sequence>
<dbReference type="SMART" id="SM00320">
    <property type="entry name" value="WD40"/>
    <property type="match status" value="3"/>
</dbReference>
<dbReference type="InterPro" id="IPR024977">
    <property type="entry name" value="Apc4-like_WD40_dom"/>
</dbReference>
<dbReference type="OrthoDB" id="9814620at2"/>
<name>A0A285U8H7_9HYPH</name>
<protein>
    <submittedName>
        <fullName evidence="2">WD-40 repeat-containing protein</fullName>
    </submittedName>
</protein>
<accession>A0A285U8H7</accession>
<proteinExistence type="predicted"/>
<gene>
    <name evidence="2" type="ORF">SAMN05892877_103195</name>
</gene>
<organism evidence="2 3">
    <name type="scientific">Rhizobium subbaraonis</name>
    <dbReference type="NCBI Taxonomy" id="908946"/>
    <lineage>
        <taxon>Bacteria</taxon>
        <taxon>Pseudomonadati</taxon>
        <taxon>Pseudomonadota</taxon>
        <taxon>Alphaproteobacteria</taxon>
        <taxon>Hyphomicrobiales</taxon>
        <taxon>Rhizobiaceae</taxon>
        <taxon>Rhizobium/Agrobacterium group</taxon>
        <taxon>Rhizobium</taxon>
    </lineage>
</organism>
<feature type="domain" description="Anaphase-promoting complex subunit 4-like WD40" evidence="1">
    <location>
        <begin position="266"/>
        <end position="327"/>
    </location>
</feature>
<dbReference type="RefSeq" id="WP_097137088.1">
    <property type="nucleotide sequence ID" value="NZ_OBQD01000003.1"/>
</dbReference>
<dbReference type="Pfam" id="PF12894">
    <property type="entry name" value="ANAPC4_WD40"/>
    <property type="match status" value="1"/>
</dbReference>
<dbReference type="PANTHER" id="PTHR19879:SF9">
    <property type="entry name" value="TRANSCRIPTION INITIATION FACTOR TFIID SUBUNIT 5"/>
    <property type="match status" value="1"/>
</dbReference>
<dbReference type="SUPFAM" id="SSF50998">
    <property type="entry name" value="Quinoprotein alcohol dehydrogenase-like"/>
    <property type="match status" value="1"/>
</dbReference>
<dbReference type="PANTHER" id="PTHR19879">
    <property type="entry name" value="TRANSCRIPTION INITIATION FACTOR TFIID"/>
    <property type="match status" value="1"/>
</dbReference>